<evidence type="ECO:0000313" key="1">
    <source>
        <dbReference type="EMBL" id="VVC93494.1"/>
    </source>
</evidence>
<evidence type="ECO:0000313" key="2">
    <source>
        <dbReference type="Proteomes" id="UP000324832"/>
    </source>
</evidence>
<dbReference type="EMBL" id="FZQP02001670">
    <property type="protein sequence ID" value="VVC93494.1"/>
    <property type="molecule type" value="Genomic_DNA"/>
</dbReference>
<keyword evidence="2" id="KW-1185">Reference proteome</keyword>
<dbReference type="Proteomes" id="UP000324832">
    <property type="component" value="Unassembled WGS sequence"/>
</dbReference>
<name>A0A5E4Q5M4_9NEOP</name>
<protein>
    <submittedName>
        <fullName evidence="1">Uncharacterized protein</fullName>
    </submittedName>
</protein>
<accession>A0A5E4Q5M4</accession>
<reference evidence="1 2" key="1">
    <citation type="submission" date="2017-07" db="EMBL/GenBank/DDBJ databases">
        <authorList>
            <person name="Talla V."/>
            <person name="Backstrom N."/>
        </authorList>
    </citation>
    <scope>NUCLEOTIDE SEQUENCE [LARGE SCALE GENOMIC DNA]</scope>
</reference>
<sequence length="84" mass="9463">MNRTLKGNETHGCPSIVLNLESQKKNNSCHVKVKIRLNERFKSTLLKHFCCVIEAVVAVDTMLSGGKLEYERGVLMGLSYVLLR</sequence>
<gene>
    <name evidence="1" type="ORF">LSINAPIS_LOCUS5669</name>
</gene>
<dbReference type="AlphaFoldDB" id="A0A5E4Q5M4"/>
<proteinExistence type="predicted"/>
<organism evidence="1 2">
    <name type="scientific">Leptidea sinapis</name>
    <dbReference type="NCBI Taxonomy" id="189913"/>
    <lineage>
        <taxon>Eukaryota</taxon>
        <taxon>Metazoa</taxon>
        <taxon>Ecdysozoa</taxon>
        <taxon>Arthropoda</taxon>
        <taxon>Hexapoda</taxon>
        <taxon>Insecta</taxon>
        <taxon>Pterygota</taxon>
        <taxon>Neoptera</taxon>
        <taxon>Endopterygota</taxon>
        <taxon>Lepidoptera</taxon>
        <taxon>Glossata</taxon>
        <taxon>Ditrysia</taxon>
        <taxon>Papilionoidea</taxon>
        <taxon>Pieridae</taxon>
        <taxon>Dismorphiinae</taxon>
        <taxon>Leptidea</taxon>
    </lineage>
</organism>